<dbReference type="EMBL" id="BAOU01000044">
    <property type="protein sequence ID" value="GAD05880.1"/>
    <property type="molecule type" value="Genomic_DNA"/>
</dbReference>
<protein>
    <submittedName>
        <fullName evidence="2">Uncharacterized protein</fullName>
    </submittedName>
</protein>
<gene>
    <name evidence="2" type="ORF">PORCRE_1589</name>
</gene>
<evidence type="ECO:0000256" key="1">
    <source>
        <dbReference type="SAM" id="Phobius"/>
    </source>
</evidence>
<keyword evidence="1" id="KW-1133">Transmembrane helix</keyword>
<sequence length="46" mass="5167">MLGFLGLANAGLRCIIMFVSILFCFYFCCVFLPELGTFSKDFPSSF</sequence>
<organism evidence="2 3">
    <name type="scientific">Porphyromonas crevioricanis JCM 15906</name>
    <dbReference type="NCBI Taxonomy" id="1305617"/>
    <lineage>
        <taxon>Bacteria</taxon>
        <taxon>Pseudomonadati</taxon>
        <taxon>Bacteroidota</taxon>
        <taxon>Bacteroidia</taxon>
        <taxon>Bacteroidales</taxon>
        <taxon>Porphyromonadaceae</taxon>
        <taxon>Porphyromonas</taxon>
    </lineage>
</organism>
<reference evidence="3" key="1">
    <citation type="journal article" date="2013" name="Genome">
        <title>Draft Genome Sequences of Porphyromonas crevioricanis JCM 15906T and Porphyromonas cansulci JCM 13913T Isolated from a Canine Oral Cavity.</title>
        <authorList>
            <person name="Sakamoto M."/>
            <person name="Tanaka N."/>
            <person name="Shiwa Y."/>
            <person name="Yoshikawa H."/>
            <person name="Ohkuma M."/>
        </authorList>
    </citation>
    <scope>NUCLEOTIDE SEQUENCE [LARGE SCALE GENOMIC DNA]</scope>
    <source>
        <strain evidence="3">JCM 15906</strain>
    </source>
</reference>
<keyword evidence="1" id="KW-0472">Membrane</keyword>
<keyword evidence="1" id="KW-0812">Transmembrane</keyword>
<evidence type="ECO:0000313" key="3">
    <source>
        <dbReference type="Proteomes" id="UP000018031"/>
    </source>
</evidence>
<name>T1DSV3_9PORP</name>
<evidence type="ECO:0000313" key="2">
    <source>
        <dbReference type="EMBL" id="GAD05880.1"/>
    </source>
</evidence>
<dbReference type="AlphaFoldDB" id="T1DSV3"/>
<feature type="transmembrane region" description="Helical" evidence="1">
    <location>
        <begin position="12"/>
        <end position="33"/>
    </location>
</feature>
<reference evidence="2 3" key="2">
    <citation type="journal article" date="2013" name="Genome Announc.">
        <title>Draft Genome Sequences of Porphyromonas crevioricanis JCM 15906T and Porphyromonas cansulci JCM 13913T Isolated from a Canine Oral Cavity.</title>
        <authorList>
            <person name="Sakamoto M."/>
            <person name="Tanaka N."/>
            <person name="Shiwa Y."/>
            <person name="Yoshikawa H."/>
            <person name="Ohkuma M."/>
        </authorList>
    </citation>
    <scope>NUCLEOTIDE SEQUENCE [LARGE SCALE GENOMIC DNA]</scope>
    <source>
        <strain evidence="2 3">JCM 15906</strain>
    </source>
</reference>
<proteinExistence type="predicted"/>
<comment type="caution">
    <text evidence="2">The sequence shown here is derived from an EMBL/GenBank/DDBJ whole genome shotgun (WGS) entry which is preliminary data.</text>
</comment>
<accession>T1DSV3</accession>
<dbReference type="Proteomes" id="UP000018031">
    <property type="component" value="Unassembled WGS sequence"/>
</dbReference>